<dbReference type="VEuPathDB" id="FungiDB:PPTG_21033"/>
<dbReference type="EMBL" id="KI679928">
    <property type="protein sequence ID" value="ETL92226.1"/>
    <property type="molecule type" value="Genomic_DNA"/>
</dbReference>
<dbReference type="AlphaFoldDB" id="W2L498"/>
<sequence length="52" mass="5941">MQGIQHFALPGYTARNDTKRNMGAEMTKLWRVRTVLDRRIYLPSDSSGMGGR</sequence>
<reference evidence="1" key="1">
    <citation type="submission" date="2013-11" db="EMBL/GenBank/DDBJ databases">
        <title>The Genome Sequence of Phytophthora parasitica CHvinca01.</title>
        <authorList>
            <consortium name="The Broad Institute Genomics Platform"/>
            <person name="Russ C."/>
            <person name="Tyler B."/>
            <person name="Panabieres F."/>
            <person name="Shan W."/>
            <person name="Tripathy S."/>
            <person name="Grunwald N."/>
            <person name="Machado M."/>
            <person name="Johnson C.S."/>
            <person name="Arredondo F."/>
            <person name="Hong C."/>
            <person name="Coffey M."/>
            <person name="Young S.K."/>
            <person name="Zeng Q."/>
            <person name="Gargeya S."/>
            <person name="Fitzgerald M."/>
            <person name="Abouelleil A."/>
            <person name="Alvarado L."/>
            <person name="Chapman S.B."/>
            <person name="Gainer-Dewar J."/>
            <person name="Goldberg J."/>
            <person name="Griggs A."/>
            <person name="Gujja S."/>
            <person name="Hansen M."/>
            <person name="Howarth C."/>
            <person name="Imamovic A."/>
            <person name="Ireland A."/>
            <person name="Larimer J."/>
            <person name="McCowan C."/>
            <person name="Murphy C."/>
            <person name="Pearson M."/>
            <person name="Poon T.W."/>
            <person name="Priest M."/>
            <person name="Roberts A."/>
            <person name="Saif S."/>
            <person name="Shea T."/>
            <person name="Sykes S."/>
            <person name="Wortman J."/>
            <person name="Nusbaum C."/>
            <person name="Birren B."/>
        </authorList>
    </citation>
    <scope>NUCLEOTIDE SEQUENCE [LARGE SCALE GENOMIC DNA]</scope>
    <source>
        <strain evidence="1">CHvinca01</strain>
    </source>
</reference>
<gene>
    <name evidence="1" type="ORF">L917_09420</name>
</gene>
<organism evidence="1">
    <name type="scientific">Phytophthora nicotianae</name>
    <name type="common">Potato buckeye rot agent</name>
    <name type="synonym">Phytophthora parasitica</name>
    <dbReference type="NCBI Taxonomy" id="4792"/>
    <lineage>
        <taxon>Eukaryota</taxon>
        <taxon>Sar</taxon>
        <taxon>Stramenopiles</taxon>
        <taxon>Oomycota</taxon>
        <taxon>Peronosporomycetes</taxon>
        <taxon>Peronosporales</taxon>
        <taxon>Peronosporaceae</taxon>
        <taxon>Phytophthora</taxon>
    </lineage>
</organism>
<accession>W2L498</accession>
<proteinExistence type="predicted"/>
<evidence type="ECO:0000313" key="1">
    <source>
        <dbReference type="EMBL" id="ETL92226.1"/>
    </source>
</evidence>
<dbReference type="Proteomes" id="UP000054423">
    <property type="component" value="Unassembled WGS sequence"/>
</dbReference>
<protein>
    <submittedName>
        <fullName evidence="1">Uncharacterized protein</fullName>
    </submittedName>
</protein>
<name>W2L498_PHYNI</name>
<feature type="non-terminal residue" evidence="1">
    <location>
        <position position="52"/>
    </location>
</feature>